<dbReference type="Gene3D" id="1.10.1760.20">
    <property type="match status" value="1"/>
</dbReference>
<gene>
    <name evidence="1" type="ORF">SAMN04244560_00631</name>
</gene>
<dbReference type="RefSeq" id="WP_004400965.1">
    <property type="nucleotide sequence ID" value="NZ_FNBS01000010.1"/>
</dbReference>
<dbReference type="Proteomes" id="UP000183404">
    <property type="component" value="Unassembled WGS sequence"/>
</dbReference>
<name>A0A1I1XTU4_THETY</name>
<dbReference type="Pfam" id="PF12822">
    <property type="entry name" value="ECF_trnsprt"/>
    <property type="match status" value="1"/>
</dbReference>
<sequence length="178" mass="18994">MQIKAVREKEKGKLTKISLRQITVAGMLAAISIVLSTTVLGYIPLGIANATTMHIPAIIGGVLEGPIVGAFIGLIFGLTSFIRQNTPLFADPIIAILPRIFIGVVAYYTYKLTKNVGIAAALGTLTNTIGVLGLAVLLKYMPLKVALFVALKNGIFEIIVAVILTTMIVKSLKKVYNK</sequence>
<protein>
    <submittedName>
        <fullName evidence="1">Uncharacterized membrane protein</fullName>
    </submittedName>
</protein>
<evidence type="ECO:0000313" key="1">
    <source>
        <dbReference type="EMBL" id="SDF35916.1"/>
    </source>
</evidence>
<accession>A0A1I1XTU4</accession>
<dbReference type="GO" id="GO:0022857">
    <property type="term" value="F:transmembrane transporter activity"/>
    <property type="evidence" value="ECO:0007669"/>
    <property type="project" value="InterPro"/>
</dbReference>
<evidence type="ECO:0000313" key="2">
    <source>
        <dbReference type="Proteomes" id="UP000183404"/>
    </source>
</evidence>
<dbReference type="EMBL" id="FNBS01000010">
    <property type="protein sequence ID" value="SDF35916.1"/>
    <property type="molecule type" value="Genomic_DNA"/>
</dbReference>
<dbReference type="AlphaFoldDB" id="A0A1I1XTU4"/>
<dbReference type="InterPro" id="IPR024529">
    <property type="entry name" value="ECF_trnsprt_substrate-spec"/>
</dbReference>
<reference evidence="1 2" key="1">
    <citation type="submission" date="2016-10" db="EMBL/GenBank/DDBJ databases">
        <authorList>
            <person name="de Groot N.N."/>
        </authorList>
    </citation>
    <scope>NUCLEOTIDE SEQUENCE [LARGE SCALE GENOMIC DNA]</scope>
    <source>
        <strain evidence="1 2">DSM 569</strain>
    </source>
</reference>
<proteinExistence type="predicted"/>
<organism evidence="1 2">
    <name type="scientific">Thermoanaerobacter thermohydrosulfuricus</name>
    <name type="common">Clostridium thermohydrosulfuricum</name>
    <dbReference type="NCBI Taxonomy" id="1516"/>
    <lineage>
        <taxon>Bacteria</taxon>
        <taxon>Bacillati</taxon>
        <taxon>Bacillota</taxon>
        <taxon>Clostridia</taxon>
        <taxon>Thermoanaerobacterales</taxon>
        <taxon>Thermoanaerobacteraceae</taxon>
        <taxon>Thermoanaerobacter</taxon>
    </lineage>
</organism>